<dbReference type="SUPFAM" id="SSF109604">
    <property type="entry name" value="HD-domain/PDEase-like"/>
    <property type="match status" value="1"/>
</dbReference>
<gene>
    <name evidence="1" type="ORF">G4V39_07040</name>
</gene>
<dbReference type="Proteomes" id="UP000502179">
    <property type="component" value="Chromosome"/>
</dbReference>
<dbReference type="RefSeq" id="WP_166032252.1">
    <property type="nucleotide sequence ID" value="NZ_CP048877.1"/>
</dbReference>
<keyword evidence="2" id="KW-1185">Reference proteome</keyword>
<dbReference type="PANTHER" id="PTHR43155">
    <property type="entry name" value="CYCLIC DI-GMP PHOSPHODIESTERASE PA4108-RELATED"/>
    <property type="match status" value="1"/>
</dbReference>
<dbReference type="AlphaFoldDB" id="A0A6G7PWG6"/>
<dbReference type="PROSITE" id="PS51832">
    <property type="entry name" value="HD_GYP"/>
    <property type="match status" value="1"/>
</dbReference>
<reference evidence="1 2" key="1">
    <citation type="submission" date="2020-02" db="EMBL/GenBank/DDBJ databases">
        <title>Genome analysis of Thermosulfuriphilus ammonigenes ST65T, an anaerobic thermophilic chemolithoautotrophic bacterium isolated from a deep-sea hydrothermal vent.</title>
        <authorList>
            <person name="Slobodkina G."/>
            <person name="Allioux M."/>
            <person name="Merkel A."/>
            <person name="Alain K."/>
            <person name="Jebbar M."/>
            <person name="Slobodkin A."/>
        </authorList>
    </citation>
    <scope>NUCLEOTIDE SEQUENCE [LARGE SCALE GENOMIC DNA]</scope>
    <source>
        <strain evidence="1 2">ST65</strain>
    </source>
</reference>
<dbReference type="SMART" id="SM00471">
    <property type="entry name" value="HDc"/>
    <property type="match status" value="1"/>
</dbReference>
<name>A0A6G7PWG6_9BACT</name>
<protein>
    <submittedName>
        <fullName evidence="1">HD domain-containing protein</fullName>
    </submittedName>
</protein>
<organism evidence="1 2">
    <name type="scientific">Thermosulfuriphilus ammonigenes</name>
    <dbReference type="NCBI Taxonomy" id="1936021"/>
    <lineage>
        <taxon>Bacteria</taxon>
        <taxon>Pseudomonadati</taxon>
        <taxon>Thermodesulfobacteriota</taxon>
        <taxon>Thermodesulfobacteria</taxon>
        <taxon>Thermodesulfobacteriales</taxon>
        <taxon>Thermodesulfobacteriaceae</taxon>
        <taxon>Thermosulfuriphilus</taxon>
    </lineage>
</organism>
<sequence>MGNLAVEKKEFEAVPLDFFFLGKDADFPIYLATDKEGKRFVLYKASGESFSQKDLDRLRKSGVKNLFIRRQDRQKQLAYVVRQTRERLHRDIPTSEKAVLLYRCANLVLKEAFREPKEETIKMCREFAKGEVVRLLKEEISLANLLLLMEHHYTTYTHSVNVCSLAVTFALSLGFRGQELEAIGEGALLHDLGKALIPLSILDKPAALTKEEFELIKTHPEKGLIPIRKSGPLPSITKEIVLYHHEKIDGSGYPKGLKGEEIPVYVHLVTLADIFDALTSRRPYKGPHRASKALECMCHEMGGQLDHHLLKAFCQHIAQASQKVLRGEVPKQ</sequence>
<dbReference type="CDD" id="cd00077">
    <property type="entry name" value="HDc"/>
    <property type="match status" value="1"/>
</dbReference>
<accession>A0A6G7PWG6</accession>
<dbReference type="EMBL" id="CP048877">
    <property type="protein sequence ID" value="QIJ72035.1"/>
    <property type="molecule type" value="Genomic_DNA"/>
</dbReference>
<dbReference type="PANTHER" id="PTHR43155:SF2">
    <property type="entry name" value="CYCLIC DI-GMP PHOSPHODIESTERASE PA4108"/>
    <property type="match status" value="1"/>
</dbReference>
<dbReference type="KEGG" id="tav:G4V39_07040"/>
<dbReference type="InterPro" id="IPR037522">
    <property type="entry name" value="HD_GYP_dom"/>
</dbReference>
<dbReference type="Pfam" id="PF13487">
    <property type="entry name" value="HD_5"/>
    <property type="match status" value="1"/>
</dbReference>
<dbReference type="InterPro" id="IPR003607">
    <property type="entry name" value="HD/PDEase_dom"/>
</dbReference>
<dbReference type="Gene3D" id="1.10.3210.10">
    <property type="entry name" value="Hypothetical protein af1432"/>
    <property type="match status" value="1"/>
</dbReference>
<proteinExistence type="predicted"/>
<evidence type="ECO:0000313" key="2">
    <source>
        <dbReference type="Proteomes" id="UP000502179"/>
    </source>
</evidence>
<evidence type="ECO:0000313" key="1">
    <source>
        <dbReference type="EMBL" id="QIJ72035.1"/>
    </source>
</evidence>